<gene>
    <name evidence="7" type="ORF">BDA96_04G065900</name>
</gene>
<evidence type="ECO:0000259" key="5">
    <source>
        <dbReference type="Pfam" id="PF03015"/>
    </source>
</evidence>
<dbReference type="EMBL" id="CM027683">
    <property type="protein sequence ID" value="KAG0531947.1"/>
    <property type="molecule type" value="Genomic_DNA"/>
</dbReference>
<evidence type="ECO:0000313" key="8">
    <source>
        <dbReference type="Proteomes" id="UP000807115"/>
    </source>
</evidence>
<dbReference type="GO" id="GO:0102965">
    <property type="term" value="F:alcohol-forming long-chain fatty acyl-CoA reductase activity"/>
    <property type="evidence" value="ECO:0007669"/>
    <property type="project" value="UniProtKB-EC"/>
</dbReference>
<feature type="domain" description="Thioester reductase (TE)" evidence="6">
    <location>
        <begin position="20"/>
        <end position="322"/>
    </location>
</feature>
<comment type="caution">
    <text evidence="7">The sequence shown here is derived from an EMBL/GenBank/DDBJ whole genome shotgun (WGS) entry which is preliminary data.</text>
</comment>
<keyword evidence="3 4" id="KW-0443">Lipid metabolism</keyword>
<organism evidence="7 8">
    <name type="scientific">Sorghum bicolor</name>
    <name type="common">Sorghum</name>
    <name type="synonym">Sorghum vulgare</name>
    <dbReference type="NCBI Taxonomy" id="4558"/>
    <lineage>
        <taxon>Eukaryota</taxon>
        <taxon>Viridiplantae</taxon>
        <taxon>Streptophyta</taxon>
        <taxon>Embryophyta</taxon>
        <taxon>Tracheophyta</taxon>
        <taxon>Spermatophyta</taxon>
        <taxon>Magnoliopsida</taxon>
        <taxon>Liliopsida</taxon>
        <taxon>Poales</taxon>
        <taxon>Poaceae</taxon>
        <taxon>PACMAD clade</taxon>
        <taxon>Panicoideae</taxon>
        <taxon>Andropogonodae</taxon>
        <taxon>Andropogoneae</taxon>
        <taxon>Sorghinae</taxon>
        <taxon>Sorghum</taxon>
    </lineage>
</organism>
<keyword evidence="2 4" id="KW-0444">Lipid biosynthesis</keyword>
<reference evidence="7" key="2">
    <citation type="submission" date="2020-10" db="EMBL/GenBank/DDBJ databases">
        <authorList>
            <person name="Cooper E.A."/>
            <person name="Brenton Z.W."/>
            <person name="Flinn B.S."/>
            <person name="Jenkins J."/>
            <person name="Shu S."/>
            <person name="Flowers D."/>
            <person name="Luo F."/>
            <person name="Wang Y."/>
            <person name="Xia P."/>
            <person name="Barry K."/>
            <person name="Daum C."/>
            <person name="Lipzen A."/>
            <person name="Yoshinaga Y."/>
            <person name="Schmutz J."/>
            <person name="Saski C."/>
            <person name="Vermerris W."/>
            <person name="Kresovich S."/>
        </authorList>
    </citation>
    <scope>NUCLEOTIDE SEQUENCE</scope>
</reference>
<evidence type="ECO:0000256" key="1">
    <source>
        <dbReference type="ARBA" id="ARBA00005928"/>
    </source>
</evidence>
<accession>A0A921R1G6</accession>
<comment type="function">
    <text evidence="4">Catalyzes the reduction of fatty acyl-CoA to fatty alcohols.</text>
</comment>
<protein>
    <recommendedName>
        <fullName evidence="4">Fatty acyl-CoA reductase</fullName>
        <ecNumber evidence="4">1.2.1.84</ecNumber>
    </recommendedName>
</protein>
<dbReference type="CDD" id="cd05236">
    <property type="entry name" value="FAR-N_SDR_e"/>
    <property type="match status" value="1"/>
</dbReference>
<dbReference type="InterPro" id="IPR026055">
    <property type="entry name" value="FAR"/>
</dbReference>
<name>A0A921R1G6_SORBI</name>
<dbReference type="GO" id="GO:0080019">
    <property type="term" value="F:alcohol-forming very long-chain fatty acyl-CoA reductase activity"/>
    <property type="evidence" value="ECO:0007669"/>
    <property type="project" value="InterPro"/>
</dbReference>
<evidence type="ECO:0000259" key="6">
    <source>
        <dbReference type="Pfam" id="PF07993"/>
    </source>
</evidence>
<reference evidence="7" key="1">
    <citation type="journal article" date="2019" name="BMC Genomics">
        <title>A new reference genome for Sorghum bicolor reveals high levels of sequence similarity between sweet and grain genotypes: implications for the genetics of sugar metabolism.</title>
        <authorList>
            <person name="Cooper E.A."/>
            <person name="Brenton Z.W."/>
            <person name="Flinn B.S."/>
            <person name="Jenkins J."/>
            <person name="Shu S."/>
            <person name="Flowers D."/>
            <person name="Luo F."/>
            <person name="Wang Y."/>
            <person name="Xia P."/>
            <person name="Barry K."/>
            <person name="Daum C."/>
            <person name="Lipzen A."/>
            <person name="Yoshinaga Y."/>
            <person name="Schmutz J."/>
            <person name="Saski C."/>
            <person name="Vermerris W."/>
            <person name="Kresovich S."/>
        </authorList>
    </citation>
    <scope>NUCLEOTIDE SEQUENCE</scope>
</reference>
<sequence length="504" mass="56987">MAAMDATKVAGCFKDRTILVTGSTGFLAKLVVEKILRVQPDVKKLYLLVRAPDDAAARQRVLHEILGKELFDVLRAKHGADFHSFIQEKISSLAGDVAHQNLGLENTRAQQLFEEIDIIVHGAATTNFYERYDVALASNTFGTAHICQFARQCSHLKLLLHISTAYVVRLQKGQLLEKPLELGQPLKKGRHLDIEAELKLANEFRAKFMKDHSGADSSQKLEKVAMKELGFKRAKYFGWPNTYAFTKAMGEMLLGAMRGDLPVVIVRPSMVISTFEDPFPGWIEGIRTMDALIVASYEQRLPCFITGSVLDSIPGDMVVNAMMVAMATHYNDVGAQVVYHVTSALQNPLSCNLLGESIYAYCLINPRVRDDKRTIIQHKRPILFSRYAYFYTYVVLAYKTRLQVLYAVNYLLLRGRLTEYHSKLNRSLNYLMSTAKFYAPYIFFKGCFDDTNLRTLWGTTGARHGDGYIFNFDSSCIDWRLYLFNTHIPAVLKVAADMKKQGRA</sequence>
<dbReference type="Pfam" id="PF03015">
    <property type="entry name" value="Sterile"/>
    <property type="match status" value="1"/>
</dbReference>
<keyword evidence="4" id="KW-0560">Oxidoreductase</keyword>
<comment type="similarity">
    <text evidence="1 4">Belongs to the fatty acyl-CoA reductase family.</text>
</comment>
<dbReference type="InterPro" id="IPR013120">
    <property type="entry name" value="FAR_NAD-bd"/>
</dbReference>
<dbReference type="InterPro" id="IPR033640">
    <property type="entry name" value="FAR_C"/>
</dbReference>
<dbReference type="PANTHER" id="PTHR11011">
    <property type="entry name" value="MALE STERILITY PROTEIN 2-RELATED"/>
    <property type="match status" value="1"/>
</dbReference>
<keyword evidence="4" id="KW-0521">NADP</keyword>
<evidence type="ECO:0000256" key="3">
    <source>
        <dbReference type="ARBA" id="ARBA00023098"/>
    </source>
</evidence>
<dbReference type="Gene3D" id="3.40.50.720">
    <property type="entry name" value="NAD(P)-binding Rossmann-like Domain"/>
    <property type="match status" value="1"/>
</dbReference>
<evidence type="ECO:0000256" key="2">
    <source>
        <dbReference type="ARBA" id="ARBA00022516"/>
    </source>
</evidence>
<dbReference type="GO" id="GO:0006629">
    <property type="term" value="P:lipid metabolic process"/>
    <property type="evidence" value="ECO:0007669"/>
    <property type="project" value="UniProtKB-KW"/>
</dbReference>
<dbReference type="PANTHER" id="PTHR11011:SF75">
    <property type="entry name" value="FATTY ACYL-COA REDUCTASE"/>
    <property type="match status" value="1"/>
</dbReference>
<dbReference type="Proteomes" id="UP000807115">
    <property type="component" value="Chromosome 4"/>
</dbReference>
<dbReference type="EC" id="1.2.1.84" evidence="4"/>
<proteinExistence type="inferred from homology"/>
<dbReference type="Pfam" id="PF07993">
    <property type="entry name" value="NAD_binding_4"/>
    <property type="match status" value="1"/>
</dbReference>
<dbReference type="SUPFAM" id="SSF51735">
    <property type="entry name" value="NAD(P)-binding Rossmann-fold domains"/>
    <property type="match status" value="1"/>
</dbReference>
<comment type="catalytic activity">
    <reaction evidence="4">
        <text>a long-chain fatty acyl-CoA + 2 NADPH + 2 H(+) = a long-chain primary fatty alcohol + 2 NADP(+) + CoA</text>
        <dbReference type="Rhea" id="RHEA:52716"/>
        <dbReference type="ChEBI" id="CHEBI:15378"/>
        <dbReference type="ChEBI" id="CHEBI:57287"/>
        <dbReference type="ChEBI" id="CHEBI:57783"/>
        <dbReference type="ChEBI" id="CHEBI:58349"/>
        <dbReference type="ChEBI" id="CHEBI:77396"/>
        <dbReference type="ChEBI" id="CHEBI:83139"/>
        <dbReference type="EC" id="1.2.1.84"/>
    </reaction>
</comment>
<evidence type="ECO:0000256" key="4">
    <source>
        <dbReference type="RuleBase" id="RU363097"/>
    </source>
</evidence>
<evidence type="ECO:0000313" key="7">
    <source>
        <dbReference type="EMBL" id="KAG0531947.1"/>
    </source>
</evidence>
<feature type="domain" description="Fatty acyl-CoA reductase C-terminal" evidence="5">
    <location>
        <begin position="416"/>
        <end position="491"/>
    </location>
</feature>
<dbReference type="AlphaFoldDB" id="A0A921R1G6"/>
<dbReference type="InterPro" id="IPR036291">
    <property type="entry name" value="NAD(P)-bd_dom_sf"/>
</dbReference>